<proteinExistence type="predicted"/>
<evidence type="ECO:0000256" key="3">
    <source>
        <dbReference type="ARBA" id="ARBA00023049"/>
    </source>
</evidence>
<accession>A0A7S4D875</accession>
<dbReference type="Gene3D" id="1.10.8.60">
    <property type="match status" value="1"/>
</dbReference>
<evidence type="ECO:0000256" key="4">
    <source>
        <dbReference type="SAM" id="MobiDB-lite"/>
    </source>
</evidence>
<dbReference type="SUPFAM" id="SSF140990">
    <property type="entry name" value="FtsH protease domain-like"/>
    <property type="match status" value="1"/>
</dbReference>
<name>A0A7S4D875_HETAK</name>
<sequence>MSGADLQNLMNQAALKASVEGKAAVEGEDLDYARDKILMGAERRTAVISPETARCTAYHEGGHALVALRTRGADPIHKATILPRGPSLGHVAFLPAGDQTSVSRQQMLAKLDVGMGGRAAEELVFGRDRVTSGAASDLQNATRVARAMVTQYGMSPAVGYTALDLDRASPEALATVDREVQRLLREAYGRAKALLASDRRGLERLAGALIQYETLNREEIEEVVRTGKVRGRKKKEQRRDGERKEEQPAAAQVTKTASTEEKGAEVTGDKKPQEPATAAAV</sequence>
<keyword evidence="3" id="KW-0378">Hydrolase</keyword>
<dbReference type="InterPro" id="IPR000642">
    <property type="entry name" value="Peptidase_M41"/>
</dbReference>
<feature type="domain" description="Peptidase M41" evidence="5">
    <location>
        <begin position="47"/>
        <end position="223"/>
    </location>
</feature>
<feature type="region of interest" description="Disordered" evidence="4">
    <location>
        <begin position="228"/>
        <end position="281"/>
    </location>
</feature>
<dbReference type="PANTHER" id="PTHR23076:SF97">
    <property type="entry name" value="ATP-DEPENDENT ZINC METALLOPROTEASE YME1L1"/>
    <property type="match status" value="1"/>
</dbReference>
<dbReference type="Gene3D" id="1.20.58.760">
    <property type="entry name" value="Peptidase M41"/>
    <property type="match status" value="1"/>
</dbReference>
<dbReference type="Pfam" id="PF01434">
    <property type="entry name" value="Peptidase_M41"/>
    <property type="match status" value="1"/>
</dbReference>
<comment type="cofactor">
    <cofactor evidence="1">
        <name>Zn(2+)</name>
        <dbReference type="ChEBI" id="CHEBI:29105"/>
    </cofactor>
</comment>
<evidence type="ECO:0000313" key="6">
    <source>
        <dbReference type="EMBL" id="CAE0634470.1"/>
    </source>
</evidence>
<organism evidence="6">
    <name type="scientific">Heterosigma akashiwo</name>
    <name type="common">Chromophytic alga</name>
    <name type="synonym">Heterosigma carterae</name>
    <dbReference type="NCBI Taxonomy" id="2829"/>
    <lineage>
        <taxon>Eukaryota</taxon>
        <taxon>Sar</taxon>
        <taxon>Stramenopiles</taxon>
        <taxon>Ochrophyta</taxon>
        <taxon>Raphidophyceae</taxon>
        <taxon>Chattonellales</taxon>
        <taxon>Chattonellaceae</taxon>
        <taxon>Heterosigma</taxon>
    </lineage>
</organism>
<gene>
    <name evidence="6" type="ORF">HAKA00212_LOCUS13188</name>
</gene>
<feature type="compositionally biased region" description="Basic and acidic residues" evidence="4">
    <location>
        <begin position="258"/>
        <end position="273"/>
    </location>
</feature>
<feature type="compositionally biased region" description="Basic and acidic residues" evidence="4">
    <location>
        <begin position="237"/>
        <end position="247"/>
    </location>
</feature>
<dbReference type="FunFam" id="1.20.58.760:FF:000002">
    <property type="entry name" value="ATP-dependent zinc metalloprotease FtsH"/>
    <property type="match status" value="1"/>
</dbReference>
<dbReference type="AlphaFoldDB" id="A0A7S4D875"/>
<evidence type="ECO:0000259" key="5">
    <source>
        <dbReference type="Pfam" id="PF01434"/>
    </source>
</evidence>
<dbReference type="InterPro" id="IPR037219">
    <property type="entry name" value="Peptidase_M41-like"/>
</dbReference>
<protein>
    <recommendedName>
        <fullName evidence="5">Peptidase M41 domain-containing protein</fullName>
    </recommendedName>
</protein>
<evidence type="ECO:0000256" key="1">
    <source>
        <dbReference type="ARBA" id="ARBA00001947"/>
    </source>
</evidence>
<evidence type="ECO:0000256" key="2">
    <source>
        <dbReference type="ARBA" id="ARBA00022670"/>
    </source>
</evidence>
<dbReference type="EMBL" id="HBIU01028632">
    <property type="protein sequence ID" value="CAE0634470.1"/>
    <property type="molecule type" value="Transcribed_RNA"/>
</dbReference>
<dbReference type="GO" id="GO:0004176">
    <property type="term" value="F:ATP-dependent peptidase activity"/>
    <property type="evidence" value="ECO:0007669"/>
    <property type="project" value="InterPro"/>
</dbReference>
<reference evidence="6" key="1">
    <citation type="submission" date="2021-01" db="EMBL/GenBank/DDBJ databases">
        <authorList>
            <person name="Corre E."/>
            <person name="Pelletier E."/>
            <person name="Niang G."/>
            <person name="Scheremetjew M."/>
            <person name="Finn R."/>
            <person name="Kale V."/>
            <person name="Holt S."/>
            <person name="Cochrane G."/>
            <person name="Meng A."/>
            <person name="Brown T."/>
            <person name="Cohen L."/>
        </authorList>
    </citation>
    <scope>NUCLEOTIDE SEQUENCE</scope>
    <source>
        <strain evidence="6">CCMP3107</strain>
    </source>
</reference>
<dbReference type="PANTHER" id="PTHR23076">
    <property type="entry name" value="METALLOPROTEASE M41 FTSH"/>
    <property type="match status" value="1"/>
</dbReference>
<keyword evidence="3" id="KW-0482">Metalloprotease</keyword>
<keyword evidence="2" id="KW-0645">Protease</keyword>
<dbReference type="GO" id="GO:0005524">
    <property type="term" value="F:ATP binding"/>
    <property type="evidence" value="ECO:0007669"/>
    <property type="project" value="InterPro"/>
</dbReference>
<dbReference type="GO" id="GO:0006508">
    <property type="term" value="P:proteolysis"/>
    <property type="evidence" value="ECO:0007669"/>
    <property type="project" value="UniProtKB-KW"/>
</dbReference>
<dbReference type="GO" id="GO:0004222">
    <property type="term" value="F:metalloendopeptidase activity"/>
    <property type="evidence" value="ECO:0007669"/>
    <property type="project" value="InterPro"/>
</dbReference>